<proteinExistence type="predicted"/>
<dbReference type="EMBL" id="CP012677">
    <property type="protein sequence ID" value="ALE93394.1"/>
    <property type="molecule type" value="Genomic_DNA"/>
</dbReference>
<gene>
    <name evidence="1" type="ORF">AOC05_15470</name>
</gene>
<name>A0A0M5M3N1_9MICC</name>
<dbReference type="InterPro" id="IPR048000">
    <property type="entry name" value="TnsA-like"/>
</dbReference>
<accession>A0A0M5M3N1</accession>
<organism evidence="1 2">
    <name type="scientific">Arthrobacter alpinus</name>
    <dbReference type="NCBI Taxonomy" id="656366"/>
    <lineage>
        <taxon>Bacteria</taxon>
        <taxon>Bacillati</taxon>
        <taxon>Actinomycetota</taxon>
        <taxon>Actinomycetes</taxon>
        <taxon>Micrococcales</taxon>
        <taxon>Micrococcaceae</taxon>
        <taxon>Arthrobacter</taxon>
    </lineage>
</organism>
<dbReference type="Proteomes" id="UP000062833">
    <property type="component" value="Chromosome"/>
</dbReference>
<dbReference type="KEGG" id="aaq:AOC05_15470"/>
<sequence length="252" mass="28284">MAGIAGHDVQIQYLSFDRGTVRVRLDDVDADAVIHGLPVRKPPTYKGQRNYPGLFWSATTGSFLIYESLLELDYLWLADFDTQVDWMATQPFELSGHFGGRDHRHVPDVMLRSKRGRIRIIDVKPQSRLEDPETVAVFGWTGDVCARRGWDYEVWSGASETVLRNIKLLACGRLSMQLDRRTAQQVIEACPDRLAFGAVVKVACTSQVGELDVRPVILHLLWRGILTVDMESPITDGSLLSFNEGALSELNL</sequence>
<keyword evidence="2" id="KW-1185">Reference proteome</keyword>
<reference evidence="2" key="1">
    <citation type="submission" date="2015-09" db="EMBL/GenBank/DDBJ databases">
        <title>Complete genome of Arthrobacter alpinus strain R3.8.</title>
        <authorList>
            <person name="See-Too W.S."/>
            <person name="Chan K.G."/>
        </authorList>
    </citation>
    <scope>NUCLEOTIDE SEQUENCE [LARGE SCALE GENOMIC DNA]</scope>
    <source>
        <strain evidence="2">R3.8</strain>
    </source>
</reference>
<dbReference type="OrthoDB" id="3403133at2"/>
<evidence type="ECO:0000313" key="2">
    <source>
        <dbReference type="Proteomes" id="UP000062833"/>
    </source>
</evidence>
<evidence type="ECO:0008006" key="3">
    <source>
        <dbReference type="Google" id="ProtNLM"/>
    </source>
</evidence>
<dbReference type="PATRIC" id="fig|656366.3.peg.3349"/>
<dbReference type="RefSeq" id="WP_062008129.1">
    <property type="nucleotide sequence ID" value="NZ_CP012677.1"/>
</dbReference>
<dbReference type="NCBIfam" id="NF033179">
    <property type="entry name" value="TnsA_like_Actin"/>
    <property type="match status" value="1"/>
</dbReference>
<evidence type="ECO:0000313" key="1">
    <source>
        <dbReference type="EMBL" id="ALE93394.1"/>
    </source>
</evidence>
<protein>
    <recommendedName>
        <fullName evidence="3">TnsA-like heteromeric transposase endonuclease subunit</fullName>
    </recommendedName>
</protein>
<dbReference type="AlphaFoldDB" id="A0A0M5M3N1"/>